<dbReference type="Proteomes" id="UP000265515">
    <property type="component" value="Unassembled WGS sequence"/>
</dbReference>
<comment type="caution">
    <text evidence="4">The sequence shown here is derived from an EMBL/GenBank/DDBJ whole genome shotgun (WGS) entry which is preliminary data.</text>
</comment>
<accession>A0A388L7P4</accession>
<evidence type="ECO:0000313" key="4">
    <source>
        <dbReference type="EMBL" id="GBG78329.1"/>
    </source>
</evidence>
<dbReference type="CDD" id="cd02947">
    <property type="entry name" value="TRX_family"/>
    <property type="match status" value="1"/>
</dbReference>
<dbReference type="PROSITE" id="PS00194">
    <property type="entry name" value="THIOREDOXIN_1"/>
    <property type="match status" value="1"/>
</dbReference>
<dbReference type="Gramene" id="GBG78329">
    <property type="protein sequence ID" value="GBG78329"/>
    <property type="gene ID" value="CBR_g26357"/>
</dbReference>
<gene>
    <name evidence="4" type="ORF">CBR_g26357</name>
</gene>
<evidence type="ECO:0000259" key="3">
    <source>
        <dbReference type="PROSITE" id="PS51352"/>
    </source>
</evidence>
<name>A0A388L7P4_CHABU</name>
<dbReference type="InterPro" id="IPR017937">
    <property type="entry name" value="Thioredoxin_CS"/>
</dbReference>
<organism evidence="4 5">
    <name type="scientific">Chara braunii</name>
    <name type="common">Braun's stonewort</name>
    <dbReference type="NCBI Taxonomy" id="69332"/>
    <lineage>
        <taxon>Eukaryota</taxon>
        <taxon>Viridiplantae</taxon>
        <taxon>Streptophyta</taxon>
        <taxon>Charophyceae</taxon>
        <taxon>Charales</taxon>
        <taxon>Characeae</taxon>
        <taxon>Chara</taxon>
    </lineage>
</organism>
<feature type="domain" description="Thioredoxin" evidence="3">
    <location>
        <begin position="1"/>
        <end position="112"/>
    </location>
</feature>
<evidence type="ECO:0000256" key="1">
    <source>
        <dbReference type="ARBA" id="ARBA00023157"/>
    </source>
</evidence>
<keyword evidence="5" id="KW-1185">Reference proteome</keyword>
<dbReference type="SUPFAM" id="SSF52833">
    <property type="entry name" value="Thioredoxin-like"/>
    <property type="match status" value="1"/>
</dbReference>
<proteinExistence type="inferred from homology"/>
<dbReference type="STRING" id="69332.A0A388L7P4"/>
<dbReference type="InterPro" id="IPR013766">
    <property type="entry name" value="Thioredoxin_domain"/>
</dbReference>
<comment type="similarity">
    <text evidence="2">Belongs to the thioredoxin family. Plant F-type subfamily.</text>
</comment>
<keyword evidence="1" id="KW-1015">Disulfide bond</keyword>
<dbReference type="PANTHER" id="PTHR46115">
    <property type="entry name" value="THIOREDOXIN-LIKE PROTEIN 1"/>
    <property type="match status" value="1"/>
</dbReference>
<dbReference type="InterPro" id="IPR036249">
    <property type="entry name" value="Thioredoxin-like_sf"/>
</dbReference>
<evidence type="ECO:0000256" key="2">
    <source>
        <dbReference type="ARBA" id="ARBA00038337"/>
    </source>
</evidence>
<dbReference type="OMA" id="RNWAVEA"/>
<dbReference type="PRINTS" id="PR00421">
    <property type="entry name" value="THIOREDOXIN"/>
</dbReference>
<sequence>MQPNYMASTEAAKNDMEIKQDGSKAAVIVDFSAQWCGPCRKIAPEFANLSKSNPNVIFVKIDVDEVQDLCTDYKVRAMPTFILLNPGSSEPAETLLGADLSKLTSMVATAAKAEPAASQK</sequence>
<reference evidence="4 5" key="1">
    <citation type="journal article" date="2018" name="Cell">
        <title>The Chara Genome: Secondary Complexity and Implications for Plant Terrestrialization.</title>
        <authorList>
            <person name="Nishiyama T."/>
            <person name="Sakayama H."/>
            <person name="Vries J.D."/>
            <person name="Buschmann H."/>
            <person name="Saint-Marcoux D."/>
            <person name="Ullrich K.K."/>
            <person name="Haas F.B."/>
            <person name="Vanderstraeten L."/>
            <person name="Becker D."/>
            <person name="Lang D."/>
            <person name="Vosolsobe S."/>
            <person name="Rombauts S."/>
            <person name="Wilhelmsson P.K.I."/>
            <person name="Janitza P."/>
            <person name="Kern R."/>
            <person name="Heyl A."/>
            <person name="Rumpler F."/>
            <person name="Villalobos L.I.A.C."/>
            <person name="Clay J.M."/>
            <person name="Skokan R."/>
            <person name="Toyoda A."/>
            <person name="Suzuki Y."/>
            <person name="Kagoshima H."/>
            <person name="Schijlen E."/>
            <person name="Tajeshwar N."/>
            <person name="Catarino B."/>
            <person name="Hetherington A.J."/>
            <person name="Saltykova A."/>
            <person name="Bonnot C."/>
            <person name="Breuninger H."/>
            <person name="Symeonidi A."/>
            <person name="Radhakrishnan G.V."/>
            <person name="Van Nieuwerburgh F."/>
            <person name="Deforce D."/>
            <person name="Chang C."/>
            <person name="Karol K.G."/>
            <person name="Hedrich R."/>
            <person name="Ulvskov P."/>
            <person name="Glockner G."/>
            <person name="Delwiche C.F."/>
            <person name="Petrasek J."/>
            <person name="Van de Peer Y."/>
            <person name="Friml J."/>
            <person name="Beilby M."/>
            <person name="Dolan L."/>
            <person name="Kohara Y."/>
            <person name="Sugano S."/>
            <person name="Fujiyama A."/>
            <person name="Delaux P.-M."/>
            <person name="Quint M."/>
            <person name="TheiBen G."/>
            <person name="Hagemann M."/>
            <person name="Harholt J."/>
            <person name="Dunand C."/>
            <person name="Zachgo S."/>
            <person name="Langdale J."/>
            <person name="Maumus F."/>
            <person name="Straeten D.V.D."/>
            <person name="Gould S.B."/>
            <person name="Rensing S.A."/>
        </authorList>
    </citation>
    <scope>NUCLEOTIDE SEQUENCE [LARGE SCALE GENOMIC DNA]</scope>
    <source>
        <strain evidence="4 5">S276</strain>
    </source>
</reference>
<dbReference type="EMBL" id="BFEA01000292">
    <property type="protein sequence ID" value="GBG78329.1"/>
    <property type="molecule type" value="Genomic_DNA"/>
</dbReference>
<dbReference type="OrthoDB" id="10263751at2759"/>
<dbReference type="PROSITE" id="PS51352">
    <property type="entry name" value="THIOREDOXIN_2"/>
    <property type="match status" value="1"/>
</dbReference>
<dbReference type="AlphaFoldDB" id="A0A388L7P4"/>
<protein>
    <recommendedName>
        <fullName evidence="3">Thioredoxin domain-containing protein</fullName>
    </recommendedName>
</protein>
<evidence type="ECO:0000313" key="5">
    <source>
        <dbReference type="Proteomes" id="UP000265515"/>
    </source>
</evidence>
<dbReference type="Gene3D" id="3.40.30.10">
    <property type="entry name" value="Glutaredoxin"/>
    <property type="match status" value="1"/>
</dbReference>
<dbReference type="Pfam" id="PF00085">
    <property type="entry name" value="Thioredoxin"/>
    <property type="match status" value="1"/>
</dbReference>